<comment type="subcellular location">
    <subcellularLocation>
        <location evidence="2">Endoplasmic reticulum membrane</location>
        <topology evidence="2">Single-pass membrane protein</topology>
    </subcellularLocation>
</comment>
<keyword evidence="8" id="KW-0746">Sphingolipid metabolism</keyword>
<evidence type="ECO:0000256" key="3">
    <source>
        <dbReference type="ARBA" id="ARBA00004760"/>
    </source>
</evidence>
<keyword evidence="9" id="KW-1133">Transmembrane helix</keyword>
<comment type="pathway">
    <text evidence="4">Sphingolipid metabolism.</text>
</comment>
<keyword evidence="7" id="KW-0663">Pyridoxal phosphate</keyword>
<dbReference type="Gene3D" id="3.90.1150.10">
    <property type="entry name" value="Aspartate Aminotransferase, domain 1"/>
    <property type="match status" value="1"/>
</dbReference>
<evidence type="ECO:0000256" key="5">
    <source>
        <dbReference type="ARBA" id="ARBA00022692"/>
    </source>
</evidence>
<dbReference type="GO" id="GO:0016830">
    <property type="term" value="F:carbon-carbon lyase activity"/>
    <property type="evidence" value="ECO:0007669"/>
    <property type="project" value="InterPro"/>
</dbReference>
<keyword evidence="5" id="KW-0812">Transmembrane</keyword>
<dbReference type="Gene3D" id="3.40.640.10">
    <property type="entry name" value="Type I PLP-dependent aspartate aminotransferase-like (Major domain)"/>
    <property type="match status" value="1"/>
</dbReference>
<evidence type="ECO:0008006" key="15">
    <source>
        <dbReference type="Google" id="ProtNLM"/>
    </source>
</evidence>
<reference evidence="14" key="1">
    <citation type="submission" date="2018-05" db="EMBL/GenBank/DDBJ databases">
        <authorList>
            <person name="Lanie J.A."/>
            <person name="Ng W.-L."/>
            <person name="Kazmierczak K.M."/>
            <person name="Andrzejewski T.M."/>
            <person name="Davidsen T.M."/>
            <person name="Wayne K.J."/>
            <person name="Tettelin H."/>
            <person name="Glass J.I."/>
            <person name="Rusch D."/>
            <person name="Podicherti R."/>
            <person name="Tsui H.-C.T."/>
            <person name="Winkler M.E."/>
        </authorList>
    </citation>
    <scope>NUCLEOTIDE SEQUENCE</scope>
</reference>
<evidence type="ECO:0000256" key="12">
    <source>
        <dbReference type="ARBA" id="ARBA00023239"/>
    </source>
</evidence>
<dbReference type="InterPro" id="IPR002129">
    <property type="entry name" value="PyrdxlP-dep_de-COase"/>
</dbReference>
<dbReference type="InterPro" id="IPR015422">
    <property type="entry name" value="PyrdxlP-dep_Trfase_small"/>
</dbReference>
<dbReference type="FunFam" id="3.40.640.10:FF:000020">
    <property type="entry name" value="sphingosine-1-phosphate lyase 1"/>
    <property type="match status" value="1"/>
</dbReference>
<evidence type="ECO:0000313" key="14">
    <source>
        <dbReference type="EMBL" id="SVA19049.1"/>
    </source>
</evidence>
<evidence type="ECO:0000256" key="2">
    <source>
        <dbReference type="ARBA" id="ARBA00004389"/>
    </source>
</evidence>
<keyword evidence="6" id="KW-0256">Endoplasmic reticulum</keyword>
<keyword evidence="12" id="KW-0456">Lyase</keyword>
<evidence type="ECO:0000256" key="9">
    <source>
        <dbReference type="ARBA" id="ARBA00022989"/>
    </source>
</evidence>
<name>A0A381TT79_9ZZZZ</name>
<dbReference type="PANTHER" id="PTHR42735">
    <property type="match status" value="1"/>
</dbReference>
<evidence type="ECO:0000256" key="7">
    <source>
        <dbReference type="ARBA" id="ARBA00022898"/>
    </source>
</evidence>
<dbReference type="EMBL" id="UINC01005098">
    <property type="protein sequence ID" value="SVA19049.1"/>
    <property type="molecule type" value="Genomic_DNA"/>
</dbReference>
<dbReference type="InterPro" id="IPR050477">
    <property type="entry name" value="GrpII_AminoAcid_Decarb"/>
</dbReference>
<dbReference type="SUPFAM" id="SSF53383">
    <property type="entry name" value="PLP-dependent transferases"/>
    <property type="match status" value="1"/>
</dbReference>
<evidence type="ECO:0000256" key="10">
    <source>
        <dbReference type="ARBA" id="ARBA00023098"/>
    </source>
</evidence>
<keyword evidence="11" id="KW-0472">Membrane</keyword>
<dbReference type="PANTHER" id="PTHR42735:SF6">
    <property type="entry name" value="SPHINGOSINE-1-PHOSPHATE LYASE 1"/>
    <property type="match status" value="1"/>
</dbReference>
<evidence type="ECO:0000256" key="13">
    <source>
        <dbReference type="ARBA" id="ARBA00038302"/>
    </source>
</evidence>
<organism evidence="14">
    <name type="scientific">marine metagenome</name>
    <dbReference type="NCBI Taxonomy" id="408172"/>
    <lineage>
        <taxon>unclassified sequences</taxon>
        <taxon>metagenomes</taxon>
        <taxon>ecological metagenomes</taxon>
    </lineage>
</organism>
<comment type="similarity">
    <text evidence="13">Belongs to the group II decarboxylase family. Sphingosine-1-phosphate lyase subfamily.</text>
</comment>
<protein>
    <recommendedName>
        <fullName evidence="15">Sphingosine-1-phosphate lyase</fullName>
    </recommendedName>
</protein>
<sequence length="415" mass="45911">MRTQMPELGQSWDTLQARLHQLSAEDADWRANRLGVFVFDPGPEVRQVAQDAYGIFISENGLGATSAFPSLEQMENDVVSMGLNLLNAPESACGNMTSGGTESIFLAVKTCREQARAQGKDTRDAEILMPRSAHLAFDKAAHYLDLKVVRIPVRSDFLADISAIQNAITNRTLMLIGSAPCFPYGMIDPLPELNDLALSNNIWLHVDACVGGYFAPFARMNGANLTTFDFELDGVRSISADLHKYGYSAKGASTLFHRTEEQRKHQLFSSSDWACGEFGTPTLAGTRPGGAIASAWAVMHFLGTQGYRKKTETVIRTRLKLQHGIESIDGMEILGDPQLGLLIYRSVDVDTRAIHHEMMQRGWFSPLLCEPDAIHLMLSPGHQNVVDEYLQDLKISIETVHLNPNADRQSVSRYN</sequence>
<dbReference type="Gene3D" id="6.10.140.2150">
    <property type="match status" value="1"/>
</dbReference>
<dbReference type="AlphaFoldDB" id="A0A381TT79"/>
<dbReference type="GO" id="GO:0005789">
    <property type="term" value="C:endoplasmic reticulum membrane"/>
    <property type="evidence" value="ECO:0007669"/>
    <property type="project" value="UniProtKB-SubCell"/>
</dbReference>
<accession>A0A381TT79</accession>
<dbReference type="InterPro" id="IPR015421">
    <property type="entry name" value="PyrdxlP-dep_Trfase_major"/>
</dbReference>
<evidence type="ECO:0000256" key="11">
    <source>
        <dbReference type="ARBA" id="ARBA00023136"/>
    </source>
</evidence>
<evidence type="ECO:0000256" key="8">
    <source>
        <dbReference type="ARBA" id="ARBA00022919"/>
    </source>
</evidence>
<gene>
    <name evidence="14" type="ORF">METZ01_LOCUS71903</name>
</gene>
<comment type="pathway">
    <text evidence="3">Lipid metabolism; sphingolipid metabolism.</text>
</comment>
<dbReference type="GO" id="GO:0019752">
    <property type="term" value="P:carboxylic acid metabolic process"/>
    <property type="evidence" value="ECO:0007669"/>
    <property type="project" value="InterPro"/>
</dbReference>
<evidence type="ECO:0000256" key="4">
    <source>
        <dbReference type="ARBA" id="ARBA00004991"/>
    </source>
</evidence>
<evidence type="ECO:0000256" key="1">
    <source>
        <dbReference type="ARBA" id="ARBA00001933"/>
    </source>
</evidence>
<comment type="cofactor">
    <cofactor evidence="1">
        <name>pyridoxal 5'-phosphate</name>
        <dbReference type="ChEBI" id="CHEBI:597326"/>
    </cofactor>
</comment>
<dbReference type="GO" id="GO:0006665">
    <property type="term" value="P:sphingolipid metabolic process"/>
    <property type="evidence" value="ECO:0007669"/>
    <property type="project" value="UniProtKB-KW"/>
</dbReference>
<dbReference type="Pfam" id="PF00282">
    <property type="entry name" value="Pyridoxal_deC"/>
    <property type="match status" value="1"/>
</dbReference>
<dbReference type="GO" id="GO:0030170">
    <property type="term" value="F:pyridoxal phosphate binding"/>
    <property type="evidence" value="ECO:0007669"/>
    <property type="project" value="InterPro"/>
</dbReference>
<dbReference type="InterPro" id="IPR015424">
    <property type="entry name" value="PyrdxlP-dep_Trfase"/>
</dbReference>
<evidence type="ECO:0000256" key="6">
    <source>
        <dbReference type="ARBA" id="ARBA00022824"/>
    </source>
</evidence>
<keyword evidence="10" id="KW-0443">Lipid metabolism</keyword>
<proteinExistence type="inferred from homology"/>